<dbReference type="Proteomes" id="UP001163798">
    <property type="component" value="Unassembled WGS sequence"/>
</dbReference>
<dbReference type="EMBL" id="MU794690">
    <property type="protein sequence ID" value="KAJ3779532.1"/>
    <property type="molecule type" value="Genomic_DNA"/>
</dbReference>
<comment type="caution">
    <text evidence="1">The sequence shown here is derived from an EMBL/GenBank/DDBJ whole genome shotgun (WGS) entry which is preliminary data.</text>
</comment>
<evidence type="ECO:0008006" key="3">
    <source>
        <dbReference type="Google" id="ProtNLM"/>
    </source>
</evidence>
<name>A0AA38KSL6_9AGAR</name>
<keyword evidence="2" id="KW-1185">Reference proteome</keyword>
<feature type="non-terminal residue" evidence="1">
    <location>
        <position position="1"/>
    </location>
</feature>
<dbReference type="AlphaFoldDB" id="A0AA38KSL6"/>
<accession>A0AA38KSL6</accession>
<protein>
    <recommendedName>
        <fullName evidence="3">SAP domain-containing protein</fullName>
    </recommendedName>
</protein>
<gene>
    <name evidence="1" type="ORF">GGU10DRAFT_337937</name>
</gene>
<evidence type="ECO:0000313" key="2">
    <source>
        <dbReference type="Proteomes" id="UP001163798"/>
    </source>
</evidence>
<proteinExistence type="predicted"/>
<reference evidence="1" key="1">
    <citation type="submission" date="2022-08" db="EMBL/GenBank/DDBJ databases">
        <authorList>
            <consortium name="DOE Joint Genome Institute"/>
            <person name="Min B."/>
            <person name="Riley R."/>
            <person name="Sierra-Patev S."/>
            <person name="Naranjo-Ortiz M."/>
            <person name="Looney B."/>
            <person name="Konkel Z."/>
            <person name="Slot J.C."/>
            <person name="Sakamoto Y."/>
            <person name="Steenwyk J.L."/>
            <person name="Rokas A."/>
            <person name="Carro J."/>
            <person name="Camarero S."/>
            <person name="Ferreira P."/>
            <person name="Molpeceres G."/>
            <person name="Ruiz-Duenas F.J."/>
            <person name="Serrano A."/>
            <person name="Henrissat B."/>
            <person name="Drula E."/>
            <person name="Hughes K.W."/>
            <person name="Mata J.L."/>
            <person name="Ishikawa N.K."/>
            <person name="Vargas-Isla R."/>
            <person name="Ushijima S."/>
            <person name="Smith C.A."/>
            <person name="Ahrendt S."/>
            <person name="Andreopoulos W."/>
            <person name="He G."/>
            <person name="Labutti K."/>
            <person name="Lipzen A."/>
            <person name="Ng V."/>
            <person name="Sandor L."/>
            <person name="Barry K."/>
            <person name="Martinez A.T."/>
            <person name="Xiao Y."/>
            <person name="Gibbons J.G."/>
            <person name="Terashima K."/>
            <person name="Hibbett D.S."/>
            <person name="Grigoriev I.V."/>
        </authorList>
    </citation>
    <scope>NUCLEOTIDE SEQUENCE</scope>
    <source>
        <strain evidence="1">TFB10291</strain>
    </source>
</reference>
<sequence>MPEAKKLSKASLRQLLNEIRGNLPILRNVLMAENKASLWYICFMLNLRTGLRNKQQLVEQILQWRSRSTPEAVPEVPFLSYDQVPDGWETAKNSVELSDSEASETSLSSSVTNSDILPLVSRRAPLFNFNKDADFEDLKSKLLNLSFKAPSLTRPAKEVLQALCQDLNIAYNAQDTKKHLITRLMIYRQENGADDDSNGSEVRYNKLKRQFEEKHRHSTLKQKSIRDVIGKDILEQIWADMERTVLPSWIQQAPPKWGIPASGKLSADEYKVICSIHMVITLIRVWGYENEEGPQSRSFQMLLNFLDLVHSIHVLFLRET</sequence>
<organism evidence="1 2">
    <name type="scientific">Lentinula aff. detonsa</name>
    <dbReference type="NCBI Taxonomy" id="2804958"/>
    <lineage>
        <taxon>Eukaryota</taxon>
        <taxon>Fungi</taxon>
        <taxon>Dikarya</taxon>
        <taxon>Basidiomycota</taxon>
        <taxon>Agaricomycotina</taxon>
        <taxon>Agaricomycetes</taxon>
        <taxon>Agaricomycetidae</taxon>
        <taxon>Agaricales</taxon>
        <taxon>Marasmiineae</taxon>
        <taxon>Omphalotaceae</taxon>
        <taxon>Lentinula</taxon>
    </lineage>
</organism>
<evidence type="ECO:0000313" key="1">
    <source>
        <dbReference type="EMBL" id="KAJ3779532.1"/>
    </source>
</evidence>